<evidence type="ECO:0000313" key="5">
    <source>
        <dbReference type="EMBL" id="RDV15290.1"/>
    </source>
</evidence>
<dbReference type="GO" id="GO:0016989">
    <property type="term" value="F:sigma factor antagonist activity"/>
    <property type="evidence" value="ECO:0007669"/>
    <property type="project" value="TreeGrafter"/>
</dbReference>
<dbReference type="Gene3D" id="3.55.50.30">
    <property type="match status" value="1"/>
</dbReference>
<dbReference type="PANTHER" id="PTHR30273">
    <property type="entry name" value="PERIPLASMIC SIGNAL SENSOR AND SIGMA FACTOR ACTIVATOR FECR-RELATED"/>
    <property type="match status" value="1"/>
</dbReference>
<dbReference type="RefSeq" id="WP_115565308.1">
    <property type="nucleotide sequence ID" value="NZ_QRGR01000009.1"/>
</dbReference>
<gene>
    <name evidence="5" type="ORF">DXT99_09475</name>
</gene>
<feature type="domain" description="FecR protein" evidence="2">
    <location>
        <begin position="118"/>
        <end position="210"/>
    </location>
</feature>
<dbReference type="InterPro" id="IPR032623">
    <property type="entry name" value="FecR_N"/>
</dbReference>
<keyword evidence="1" id="KW-0472">Membrane</keyword>
<evidence type="ECO:0000256" key="1">
    <source>
        <dbReference type="SAM" id="Phobius"/>
    </source>
</evidence>
<keyword evidence="6" id="KW-1185">Reference proteome</keyword>
<dbReference type="Pfam" id="PF16220">
    <property type="entry name" value="DUF4880"/>
    <property type="match status" value="1"/>
</dbReference>
<dbReference type="Gene3D" id="2.60.120.1440">
    <property type="match status" value="1"/>
</dbReference>
<dbReference type="InterPro" id="IPR012373">
    <property type="entry name" value="Ferrdict_sens_TM"/>
</dbReference>
<dbReference type="InterPro" id="IPR006860">
    <property type="entry name" value="FecR"/>
</dbReference>
<comment type="caution">
    <text evidence="5">The sequence shown here is derived from an EMBL/GenBank/DDBJ whole genome shotgun (WGS) entry which is preliminary data.</text>
</comment>
<protein>
    <submittedName>
        <fullName evidence="5">DUF4974 domain-containing protein</fullName>
    </submittedName>
</protein>
<organism evidence="5 6">
    <name type="scientific">Pontibacter diazotrophicus</name>
    <dbReference type="NCBI Taxonomy" id="1400979"/>
    <lineage>
        <taxon>Bacteria</taxon>
        <taxon>Pseudomonadati</taxon>
        <taxon>Bacteroidota</taxon>
        <taxon>Cytophagia</taxon>
        <taxon>Cytophagales</taxon>
        <taxon>Hymenobacteraceae</taxon>
        <taxon>Pontibacter</taxon>
    </lineage>
</organism>
<evidence type="ECO:0000313" key="6">
    <source>
        <dbReference type="Proteomes" id="UP000256708"/>
    </source>
</evidence>
<keyword evidence="1" id="KW-1133">Transmembrane helix</keyword>
<evidence type="ECO:0000259" key="4">
    <source>
        <dbReference type="Pfam" id="PF16344"/>
    </source>
</evidence>
<reference evidence="6" key="1">
    <citation type="submission" date="2018-08" db="EMBL/GenBank/DDBJ databases">
        <authorList>
            <person name="Liu Z.-W."/>
            <person name="Du Z.-J."/>
        </authorList>
    </citation>
    <scope>NUCLEOTIDE SEQUENCE [LARGE SCALE GENOMIC DNA]</scope>
    <source>
        <strain evidence="6">H4X</strain>
    </source>
</reference>
<dbReference type="EMBL" id="QRGR01000009">
    <property type="protein sequence ID" value="RDV15290.1"/>
    <property type="molecule type" value="Genomic_DNA"/>
</dbReference>
<dbReference type="Pfam" id="PF04773">
    <property type="entry name" value="FecR"/>
    <property type="match status" value="1"/>
</dbReference>
<dbReference type="Pfam" id="PF16344">
    <property type="entry name" value="FecR_C"/>
    <property type="match status" value="1"/>
</dbReference>
<dbReference type="AlphaFoldDB" id="A0A3D8LD23"/>
<dbReference type="Proteomes" id="UP000256708">
    <property type="component" value="Unassembled WGS sequence"/>
</dbReference>
<feature type="domain" description="Protein FecR C-terminal" evidence="4">
    <location>
        <begin position="256"/>
        <end position="323"/>
    </location>
</feature>
<name>A0A3D8LD23_9BACT</name>
<evidence type="ECO:0000259" key="3">
    <source>
        <dbReference type="Pfam" id="PF16220"/>
    </source>
</evidence>
<keyword evidence="1" id="KW-0812">Transmembrane</keyword>
<dbReference type="PIRSF" id="PIRSF018266">
    <property type="entry name" value="FecR"/>
    <property type="match status" value="1"/>
</dbReference>
<feature type="transmembrane region" description="Helical" evidence="1">
    <location>
        <begin position="88"/>
        <end position="110"/>
    </location>
</feature>
<dbReference type="InterPro" id="IPR032508">
    <property type="entry name" value="FecR_C"/>
</dbReference>
<evidence type="ECO:0000259" key="2">
    <source>
        <dbReference type="Pfam" id="PF04773"/>
    </source>
</evidence>
<accession>A0A3D8LD23</accession>
<dbReference type="OrthoDB" id="1452822at2"/>
<sequence length="330" mass="36810">MDSKYWDIAAKQLQGKASPAEQEALRQWLAQDPAHTEQFRAQQRLWELTPPAPPAEVDTAAAWQKVKGRLQAAPEKPEAKFIPMYRTLLRVAASVALLIGLAWVMQFYFFPYYGMQVVRSGNGTIAVMLPDSSQVWLNRNSLLAYDPDFDAAERVVQLEGEAFFEVQRNPQRPFLVQAEAANTRVLGTSFNLRAYPAEETVELTVATGKVAFSASEANAEAIVTPGFAAVLNKQSNTIDRFKISSANAWAWQSGRLQFEGQSLAEVVQVLERYYGVRLQLQPESLATCRFTGSFVNAALEEVLQVLEATLQLEYKKQDDNTYTLSGEGCQ</sequence>
<dbReference type="PANTHER" id="PTHR30273:SF2">
    <property type="entry name" value="PROTEIN FECR"/>
    <property type="match status" value="1"/>
</dbReference>
<feature type="domain" description="FecR N-terminal" evidence="3">
    <location>
        <begin position="14"/>
        <end position="45"/>
    </location>
</feature>
<proteinExistence type="predicted"/>